<name>A0A975F2I6_9SPIR</name>
<dbReference type="RefSeq" id="WP_210119955.1">
    <property type="nucleotide sequence ID" value="NZ_CP054142.1"/>
</dbReference>
<keyword evidence="1" id="KW-0732">Signal</keyword>
<reference evidence="2 3" key="1">
    <citation type="journal article" date="2021" name="Microbiol. Resour. Announc.">
        <title>Complete Genome Sequences of Three Human Oral Treponema parvum Isolates.</title>
        <authorList>
            <person name="Zeng H."/>
            <person name="Watt R.M."/>
        </authorList>
    </citation>
    <scope>NUCLEOTIDE SEQUENCE [LARGE SCALE GENOMIC DNA]</scope>
    <source>
        <strain evidence="2 3">ATCC 700770</strain>
    </source>
</reference>
<protein>
    <recommendedName>
        <fullName evidence="4">Alginate export domain-containing protein</fullName>
    </recommendedName>
</protein>
<keyword evidence="3" id="KW-1185">Reference proteome</keyword>
<feature type="chain" id="PRO_5036823622" description="Alginate export domain-containing protein" evidence="1">
    <location>
        <begin position="21"/>
        <end position="386"/>
    </location>
</feature>
<evidence type="ECO:0000256" key="1">
    <source>
        <dbReference type="SAM" id="SignalP"/>
    </source>
</evidence>
<evidence type="ECO:0000313" key="3">
    <source>
        <dbReference type="Proteomes" id="UP000671908"/>
    </source>
</evidence>
<sequence length="386" mass="42778">MKKRIFTAALFAFLAGSVFSIDYGAIVSDEVKSTFTEDKKFKDGLKNDFNTSAWLRIPLSDDGLNYFIAEGYYNYRWVNSTDKTDDVLDLSLFKAEFVKEFPDRLFGIFKSGVFDFGRFALSDASATVFSQAADGVMANLKTPSAEITFYGGYTGLLNAKSTLYNMQSSDGIGKKDFYVLEDPYAVFETAVTLPNIFKSQTLSFEFLGAFDMENSYNRMYFTAVSNGPVKGKVFYILSSTFGVSRLDSDKDWEASNLSKFSLMMYPEFYSSSVSLNGIFASGDKGSLGSFRTFTPATASVAGHTWEDLLKIGPMVTVKPLDSLLVTGSLDSFFIATKSADYDGTQWKFTVLWQALSDLQFSGSAAQYVPESGNSTFEFTFKTALSF</sequence>
<feature type="signal peptide" evidence="1">
    <location>
        <begin position="1"/>
        <end position="20"/>
    </location>
</feature>
<accession>A0A975F2I6</accession>
<gene>
    <name evidence="2" type="ORF">HRQ91_01490</name>
</gene>
<evidence type="ECO:0000313" key="2">
    <source>
        <dbReference type="EMBL" id="QTQ13232.1"/>
    </source>
</evidence>
<dbReference type="EMBL" id="CP054142">
    <property type="protein sequence ID" value="QTQ13232.1"/>
    <property type="molecule type" value="Genomic_DNA"/>
</dbReference>
<dbReference type="Proteomes" id="UP000671908">
    <property type="component" value="Chromosome"/>
</dbReference>
<proteinExistence type="predicted"/>
<evidence type="ECO:0008006" key="4">
    <source>
        <dbReference type="Google" id="ProtNLM"/>
    </source>
</evidence>
<organism evidence="2 3">
    <name type="scientific">Treponema parvum</name>
    <dbReference type="NCBI Taxonomy" id="138851"/>
    <lineage>
        <taxon>Bacteria</taxon>
        <taxon>Pseudomonadati</taxon>
        <taxon>Spirochaetota</taxon>
        <taxon>Spirochaetia</taxon>
        <taxon>Spirochaetales</taxon>
        <taxon>Treponemataceae</taxon>
        <taxon>Treponema</taxon>
    </lineage>
</organism>
<dbReference type="AlphaFoldDB" id="A0A975F2I6"/>
<dbReference type="KEGG" id="tpav:HRQ91_01490"/>